<evidence type="ECO:0000313" key="3">
    <source>
        <dbReference type="Proteomes" id="UP000229972"/>
    </source>
</evidence>
<proteinExistence type="predicted"/>
<organism evidence="2 3">
    <name type="scientific">Candidatus Falkowbacteria bacterium CG10_big_fil_rev_8_21_14_0_10_37_18</name>
    <dbReference type="NCBI Taxonomy" id="1974562"/>
    <lineage>
        <taxon>Bacteria</taxon>
        <taxon>Candidatus Falkowiibacteriota</taxon>
    </lineage>
</organism>
<gene>
    <name evidence="2" type="ORF">COT93_01625</name>
</gene>
<sequence length="80" mass="8905">MCDWIKKLFGFKSKCSCEESNYHCEDGKCKYDDKKEAVSSTPVTEASSEPMTPPASMETPMSPSEPMTPPAPEEKPENQL</sequence>
<accession>A0A2H0V972</accession>
<feature type="compositionally biased region" description="Low complexity" evidence="1">
    <location>
        <begin position="54"/>
        <end position="65"/>
    </location>
</feature>
<feature type="compositionally biased region" description="Polar residues" evidence="1">
    <location>
        <begin position="38"/>
        <end position="47"/>
    </location>
</feature>
<dbReference type="EMBL" id="PFAL01000015">
    <property type="protein sequence ID" value="PIR95611.1"/>
    <property type="molecule type" value="Genomic_DNA"/>
</dbReference>
<dbReference type="AlphaFoldDB" id="A0A2H0V972"/>
<evidence type="ECO:0000256" key="1">
    <source>
        <dbReference type="SAM" id="MobiDB-lite"/>
    </source>
</evidence>
<evidence type="ECO:0000313" key="2">
    <source>
        <dbReference type="EMBL" id="PIR95611.1"/>
    </source>
</evidence>
<comment type="caution">
    <text evidence="2">The sequence shown here is derived from an EMBL/GenBank/DDBJ whole genome shotgun (WGS) entry which is preliminary data.</text>
</comment>
<feature type="region of interest" description="Disordered" evidence="1">
    <location>
        <begin position="35"/>
        <end position="80"/>
    </location>
</feature>
<reference evidence="3" key="1">
    <citation type="submission" date="2017-09" db="EMBL/GenBank/DDBJ databases">
        <title>Depth-based differentiation of microbial function through sediment-hosted aquifers and enrichment of novel symbionts in the deep terrestrial subsurface.</title>
        <authorList>
            <person name="Probst A.J."/>
            <person name="Ladd B."/>
            <person name="Jarett J.K."/>
            <person name="Geller-Mcgrath D.E."/>
            <person name="Sieber C.M.K."/>
            <person name="Emerson J.B."/>
            <person name="Anantharaman K."/>
            <person name="Thomas B.C."/>
            <person name="Malmstrom R."/>
            <person name="Stieglmeier M."/>
            <person name="Klingl A."/>
            <person name="Woyke T."/>
            <person name="Ryan C.M."/>
            <person name="Banfield J.F."/>
        </authorList>
    </citation>
    <scope>NUCLEOTIDE SEQUENCE [LARGE SCALE GENOMIC DNA]</scope>
</reference>
<name>A0A2H0V972_9BACT</name>
<protein>
    <submittedName>
        <fullName evidence="2">Uncharacterized protein</fullName>
    </submittedName>
</protein>
<dbReference type="Proteomes" id="UP000229972">
    <property type="component" value="Unassembled WGS sequence"/>
</dbReference>